<reference evidence="3 4" key="1">
    <citation type="submission" date="2019-03" db="EMBL/GenBank/DDBJ databases">
        <authorList>
            <person name="Kim H."/>
            <person name="Yu S.-M."/>
        </authorList>
    </citation>
    <scope>NUCLEOTIDE SEQUENCE [LARGE SCALE GENOMIC DNA]</scope>
    <source>
        <strain evidence="3 4">NBC122</strain>
    </source>
</reference>
<keyword evidence="1" id="KW-1133">Transmembrane helix</keyword>
<evidence type="ECO:0000259" key="2">
    <source>
        <dbReference type="PROSITE" id="PS01124"/>
    </source>
</evidence>
<dbReference type="KEGG" id="csal:NBC122_01567"/>
<dbReference type="EMBL" id="CP037954">
    <property type="protein sequence ID" value="QBO58382.1"/>
    <property type="molecule type" value="Genomic_DNA"/>
</dbReference>
<organism evidence="3 4">
    <name type="scientific">Chryseobacterium salivictor</name>
    <dbReference type="NCBI Taxonomy" id="2547600"/>
    <lineage>
        <taxon>Bacteria</taxon>
        <taxon>Pseudomonadati</taxon>
        <taxon>Bacteroidota</taxon>
        <taxon>Flavobacteriia</taxon>
        <taxon>Flavobacteriales</taxon>
        <taxon>Weeksellaceae</taxon>
        <taxon>Chryseobacterium group</taxon>
        <taxon>Chryseobacterium</taxon>
    </lineage>
</organism>
<keyword evidence="1" id="KW-0472">Membrane</keyword>
<protein>
    <recommendedName>
        <fullName evidence="2">HTH araC/xylS-type domain-containing protein</fullName>
    </recommendedName>
</protein>
<dbReference type="Gene3D" id="1.25.40.10">
    <property type="entry name" value="Tetratricopeptide repeat domain"/>
    <property type="match status" value="2"/>
</dbReference>
<name>A0A4P6ZFW1_9FLAO</name>
<dbReference type="AlphaFoldDB" id="A0A4P6ZFW1"/>
<proteinExistence type="predicted"/>
<sequence>MGRNILLLWILIGSVCTAQNSVIQYTLIQETYENLTENDARALPSVRKNIALGKKNQNFKHLMYAYEDAVYYSPQNAAKLKYADSAIAAATRTKDPALISKAYLGRGIVYYFNYRMYDKALHEYLFAAEYAEEAGDSYLIHKVKYHIGVVRNYLGYYQQAIPFFKECSNFFAHQLKSAKHSAVRYNNTRGYLNSTHQMTISYRHLGKYNKVDSLLKSAEPYLTNPQFAQEKGYFLKEKGIASFRNHRYREAIDTLMAATQLMSEKKDEGMLAVAWYYIGNSFFKMNDSHTGTAYLQKVDSLFRKNKLAVPEVHSTYELLFKKTDPAEKPEEATYYIGQLLKSDSILQAELPYLSSRIFREYDVKALHAEKEKLLKAKAVGDGIVIFSLIVSAALLSFLIRAYIREKRNTAAYQKLQLRLQSVQQDVETASPISDLPRKMEYSMEIVGEVLQKLQSFEDRHGFLDPDVTMATLGPQLGITKNHLSYVINEYKKMNFRTYLAHLRIQYITTLMNSDTDTLYLRMDNEALAQACGLRSRQQLSRLFHEINGITPGDFIRQRNKELNLN</sequence>
<evidence type="ECO:0000313" key="4">
    <source>
        <dbReference type="Proteomes" id="UP000294419"/>
    </source>
</evidence>
<dbReference type="SUPFAM" id="SSF48452">
    <property type="entry name" value="TPR-like"/>
    <property type="match status" value="2"/>
</dbReference>
<dbReference type="PROSITE" id="PS01124">
    <property type="entry name" value="HTH_ARAC_FAMILY_2"/>
    <property type="match status" value="1"/>
</dbReference>
<gene>
    <name evidence="3" type="ORF">NBC122_01567</name>
</gene>
<accession>A0A4P6ZFW1</accession>
<dbReference type="Proteomes" id="UP000294419">
    <property type="component" value="Chromosome"/>
</dbReference>
<dbReference type="Gene3D" id="1.10.10.60">
    <property type="entry name" value="Homeodomain-like"/>
    <property type="match status" value="1"/>
</dbReference>
<feature type="domain" description="HTH araC/xylS-type" evidence="2">
    <location>
        <begin position="447"/>
        <end position="557"/>
    </location>
</feature>
<dbReference type="InterPro" id="IPR011990">
    <property type="entry name" value="TPR-like_helical_dom_sf"/>
</dbReference>
<evidence type="ECO:0000313" key="3">
    <source>
        <dbReference type="EMBL" id="QBO58382.1"/>
    </source>
</evidence>
<dbReference type="GO" id="GO:0003700">
    <property type="term" value="F:DNA-binding transcription factor activity"/>
    <property type="evidence" value="ECO:0007669"/>
    <property type="project" value="InterPro"/>
</dbReference>
<dbReference type="RefSeq" id="WP_133439819.1">
    <property type="nucleotide sequence ID" value="NZ_CP037954.1"/>
</dbReference>
<dbReference type="OrthoDB" id="5295174at2"/>
<keyword evidence="4" id="KW-1185">Reference proteome</keyword>
<dbReference type="SMART" id="SM00342">
    <property type="entry name" value="HTH_ARAC"/>
    <property type="match status" value="1"/>
</dbReference>
<feature type="transmembrane region" description="Helical" evidence="1">
    <location>
        <begin position="383"/>
        <end position="403"/>
    </location>
</feature>
<evidence type="ECO:0000256" key="1">
    <source>
        <dbReference type="SAM" id="Phobius"/>
    </source>
</evidence>
<keyword evidence="1" id="KW-0812">Transmembrane</keyword>
<dbReference type="GO" id="GO:0043565">
    <property type="term" value="F:sequence-specific DNA binding"/>
    <property type="evidence" value="ECO:0007669"/>
    <property type="project" value="InterPro"/>
</dbReference>
<dbReference type="InterPro" id="IPR018060">
    <property type="entry name" value="HTH_AraC"/>
</dbReference>